<name>A0A7T3KCH3_9CAUD</name>
<dbReference type="KEGG" id="vg:77923959"/>
<sequence length="156" mass="17669">MSKHAAKINPADPKNALCSVPRFEPQSIDAPVGSEEYNEALKYHESAQWDVTQGFETVLEAAKKANDYMRYARYNHRNTQLELAAEQNYASLVLSALYLQCRMEEWGMPTSWTDGVVDEDGFVRVYNAGSEEIQCWQGGDMDEIRVDEHGIGMRNA</sequence>
<dbReference type="EMBL" id="MW055913">
    <property type="protein sequence ID" value="QPX62580.1"/>
    <property type="molecule type" value="Genomic_DNA"/>
</dbReference>
<dbReference type="GeneID" id="77923959"/>
<dbReference type="Proteomes" id="UP000595472">
    <property type="component" value="Segment"/>
</dbReference>
<gene>
    <name evidence="1" type="primary">28</name>
    <name evidence="1" type="ORF">SEA_WOLLYPOG_28</name>
</gene>
<reference evidence="1 2" key="1">
    <citation type="submission" date="2020-10" db="EMBL/GenBank/DDBJ databases">
        <authorList>
            <person name="Abad L.A."/>
            <person name="Alter J."/>
            <person name="Becerra C.Y."/>
            <person name="Boehle J."/>
            <person name="Bustos B."/>
            <person name="Connatser B.I."/>
            <person name="Cutright B."/>
            <person name="Gavin J."/>
            <person name="Gomez A.P."/>
            <person name="Grabar K."/>
            <person name="Hur E.Y."/>
            <person name="Ioh M.T."/>
            <person name="Joya-Campos L."/>
            <person name="Lauhon H.N."/>
            <person name="Lee S."/>
            <person name="Maranan R.T."/>
            <person name="Park Y.G."/>
            <person name="Priest M."/>
            <person name="Samuels S.O."/>
            <person name="Sarameh Y.J."/>
            <person name="Schreiber J.M."/>
            <person name="Shepard L."/>
            <person name="Sheth K.J."/>
            <person name="Silva C.A."/>
            <person name="Smyers G.M."/>
            <person name="Tam S."/>
            <person name="Tamura C.M."/>
            <person name="Wucher D.E."/>
            <person name="Donachie S.P."/>
            <person name="Reed F.A."/>
            <person name="Palecanda S."/>
            <person name="Chong R.A."/>
            <person name="Porter M.L."/>
            <person name="Garlena R.A."/>
            <person name="Russell D.A."/>
            <person name="Jacobs-Sera D."/>
            <person name="Hatfull G.F."/>
        </authorList>
    </citation>
    <scope>NUCLEOTIDE SEQUENCE [LARGE SCALE GENOMIC DNA]</scope>
</reference>
<accession>A0A7T3KCH3</accession>
<evidence type="ECO:0000313" key="1">
    <source>
        <dbReference type="EMBL" id="QPX62580.1"/>
    </source>
</evidence>
<protein>
    <submittedName>
        <fullName evidence="1">Uncharacterized protein</fullName>
    </submittedName>
</protein>
<dbReference type="RefSeq" id="YP_010648519.1">
    <property type="nucleotide sequence ID" value="NC_070760.1"/>
</dbReference>
<keyword evidence="2" id="KW-1185">Reference proteome</keyword>
<proteinExistence type="predicted"/>
<evidence type="ECO:0000313" key="2">
    <source>
        <dbReference type="Proteomes" id="UP000595472"/>
    </source>
</evidence>
<organism evidence="1 2">
    <name type="scientific">Arthrobacter phage Wollypog</name>
    <dbReference type="NCBI Taxonomy" id="2790985"/>
    <lineage>
        <taxon>Viruses</taxon>
        <taxon>Duplodnaviria</taxon>
        <taxon>Heunggongvirae</taxon>
        <taxon>Uroviricota</taxon>
        <taxon>Caudoviricetes</taxon>
        <taxon>Wollypogvirus</taxon>
        <taxon>Wollypogvirus wollypog</taxon>
    </lineage>
</organism>